<sequence>MAIADSSKLLLIRMTLFSIYVLLGAFIFQAIESERQMKEIDRVRATRMEILNRYNITAEDAEKWMKTFASTSMGNEDFLHWNYGNSFLFAMVVVTTIGYGNIVPKTVQGRLFCVLYALIGIPGTCLTLKSIGDKITELFTKLITNFEKRVLKRSHQAQKVELKVAMTTIVVTVLCLLPLMALLVHVRHNEWSYIECFYFTFTTLSTIGFGDYLPQFKNNADYSLVLLAFVGLAFVSSIFCSMNNVLEQYGPSARVVRSLREKSAKKSSEEKSSNYNGQLPCNGNEIMTEACSDGKKGDLNNSLLKTGDSTKQDDVPISGSGRNSFTEETTMKSKKRESSISLGIFTC</sequence>
<dbReference type="InterPro" id="IPR013099">
    <property type="entry name" value="K_chnl_dom"/>
</dbReference>
<keyword evidence="5 8" id="KW-0406">Ion transport</keyword>
<keyword evidence="6 10" id="KW-0472">Membrane</keyword>
<evidence type="ECO:0000256" key="9">
    <source>
        <dbReference type="SAM" id="MobiDB-lite"/>
    </source>
</evidence>
<protein>
    <recommendedName>
        <fullName evidence="11">Potassium channel domain-containing protein</fullName>
    </recommendedName>
</protein>
<dbReference type="InterPro" id="IPR003280">
    <property type="entry name" value="2pore_dom_K_chnl"/>
</dbReference>
<proteinExistence type="inferred from homology"/>
<comment type="similarity">
    <text evidence="8">Belongs to the two pore domain potassium channel (TC 1.A.1.8) family.</text>
</comment>
<evidence type="ECO:0000259" key="11">
    <source>
        <dbReference type="Pfam" id="PF07885"/>
    </source>
</evidence>
<feature type="region of interest" description="Disordered" evidence="9">
    <location>
        <begin position="302"/>
        <end position="340"/>
    </location>
</feature>
<evidence type="ECO:0000256" key="2">
    <source>
        <dbReference type="ARBA" id="ARBA00022448"/>
    </source>
</evidence>
<comment type="subcellular location">
    <subcellularLocation>
        <location evidence="1">Membrane</location>
        <topology evidence="1">Multi-pass membrane protein</topology>
    </subcellularLocation>
</comment>
<keyword evidence="4 10" id="KW-1133">Transmembrane helix</keyword>
<evidence type="ECO:0000313" key="13">
    <source>
        <dbReference type="Proteomes" id="UP001159405"/>
    </source>
</evidence>
<feature type="transmembrane region" description="Helical" evidence="10">
    <location>
        <begin position="81"/>
        <end position="99"/>
    </location>
</feature>
<evidence type="ECO:0000256" key="7">
    <source>
        <dbReference type="ARBA" id="ARBA00023303"/>
    </source>
</evidence>
<feature type="transmembrane region" description="Helical" evidence="10">
    <location>
        <begin position="111"/>
        <end position="132"/>
    </location>
</feature>
<evidence type="ECO:0000256" key="8">
    <source>
        <dbReference type="RuleBase" id="RU003857"/>
    </source>
</evidence>
<keyword evidence="2 8" id="KW-0813">Transport</keyword>
<dbReference type="EMBL" id="CALNXK010000026">
    <property type="protein sequence ID" value="CAH3113643.1"/>
    <property type="molecule type" value="Genomic_DNA"/>
</dbReference>
<organism evidence="12 13">
    <name type="scientific">Porites lobata</name>
    <dbReference type="NCBI Taxonomy" id="104759"/>
    <lineage>
        <taxon>Eukaryota</taxon>
        <taxon>Metazoa</taxon>
        <taxon>Cnidaria</taxon>
        <taxon>Anthozoa</taxon>
        <taxon>Hexacorallia</taxon>
        <taxon>Scleractinia</taxon>
        <taxon>Fungiina</taxon>
        <taxon>Poritidae</taxon>
        <taxon>Porites</taxon>
    </lineage>
</organism>
<name>A0ABN8NPN6_9CNID</name>
<evidence type="ECO:0000256" key="5">
    <source>
        <dbReference type="ARBA" id="ARBA00023065"/>
    </source>
</evidence>
<evidence type="ECO:0000313" key="12">
    <source>
        <dbReference type="EMBL" id="CAH3113643.1"/>
    </source>
</evidence>
<dbReference type="Proteomes" id="UP001159405">
    <property type="component" value="Unassembled WGS sequence"/>
</dbReference>
<evidence type="ECO:0000256" key="1">
    <source>
        <dbReference type="ARBA" id="ARBA00004141"/>
    </source>
</evidence>
<dbReference type="SUPFAM" id="SSF81324">
    <property type="entry name" value="Voltage-gated potassium channels"/>
    <property type="match status" value="2"/>
</dbReference>
<gene>
    <name evidence="12" type="ORF">PLOB_00022254</name>
</gene>
<evidence type="ECO:0000256" key="10">
    <source>
        <dbReference type="SAM" id="Phobius"/>
    </source>
</evidence>
<dbReference type="PRINTS" id="PR01333">
    <property type="entry name" value="2POREKCHANEL"/>
</dbReference>
<feature type="region of interest" description="Disordered" evidence="9">
    <location>
        <begin position="260"/>
        <end position="281"/>
    </location>
</feature>
<comment type="caution">
    <text evidence="12">The sequence shown here is derived from an EMBL/GenBank/DDBJ whole genome shotgun (WGS) entry which is preliminary data.</text>
</comment>
<feature type="transmembrane region" description="Helical" evidence="10">
    <location>
        <begin position="191"/>
        <end position="210"/>
    </location>
</feature>
<keyword evidence="7 8" id="KW-0407">Ion channel</keyword>
<keyword evidence="13" id="KW-1185">Reference proteome</keyword>
<dbReference type="PANTHER" id="PTHR11003">
    <property type="entry name" value="POTASSIUM CHANNEL, SUBFAMILY K"/>
    <property type="match status" value="1"/>
</dbReference>
<dbReference type="Gene3D" id="1.10.287.70">
    <property type="match status" value="1"/>
</dbReference>
<evidence type="ECO:0000256" key="4">
    <source>
        <dbReference type="ARBA" id="ARBA00022989"/>
    </source>
</evidence>
<evidence type="ECO:0000256" key="6">
    <source>
        <dbReference type="ARBA" id="ARBA00023136"/>
    </source>
</evidence>
<reference evidence="12 13" key="1">
    <citation type="submission" date="2022-05" db="EMBL/GenBank/DDBJ databases">
        <authorList>
            <consortium name="Genoscope - CEA"/>
            <person name="William W."/>
        </authorList>
    </citation>
    <scope>NUCLEOTIDE SEQUENCE [LARGE SCALE GENOMIC DNA]</scope>
</reference>
<feature type="transmembrane region" description="Helical" evidence="10">
    <location>
        <begin position="222"/>
        <end position="246"/>
    </location>
</feature>
<feature type="domain" description="Potassium channel" evidence="11">
    <location>
        <begin position="170"/>
        <end position="247"/>
    </location>
</feature>
<dbReference type="Pfam" id="PF07885">
    <property type="entry name" value="Ion_trans_2"/>
    <property type="match status" value="2"/>
</dbReference>
<feature type="domain" description="Potassium channel" evidence="11">
    <location>
        <begin position="76"/>
        <end position="136"/>
    </location>
</feature>
<evidence type="ECO:0000256" key="3">
    <source>
        <dbReference type="ARBA" id="ARBA00022692"/>
    </source>
</evidence>
<dbReference type="PANTHER" id="PTHR11003:SF345">
    <property type="entry name" value="TWIK FAMILY OF POTASSIUM CHANNELS PROTEIN 18"/>
    <property type="match status" value="1"/>
</dbReference>
<accession>A0ABN8NPN6</accession>
<feature type="transmembrane region" description="Helical" evidence="10">
    <location>
        <begin position="164"/>
        <end position="184"/>
    </location>
</feature>
<feature type="transmembrane region" description="Helical" evidence="10">
    <location>
        <begin position="12"/>
        <end position="31"/>
    </location>
</feature>
<feature type="compositionally biased region" description="Basic and acidic residues" evidence="9">
    <location>
        <begin position="260"/>
        <end position="272"/>
    </location>
</feature>
<keyword evidence="3 8" id="KW-0812">Transmembrane</keyword>